<organism evidence="1 2">
    <name type="scientific">Mikania micrantha</name>
    <name type="common">bitter vine</name>
    <dbReference type="NCBI Taxonomy" id="192012"/>
    <lineage>
        <taxon>Eukaryota</taxon>
        <taxon>Viridiplantae</taxon>
        <taxon>Streptophyta</taxon>
        <taxon>Embryophyta</taxon>
        <taxon>Tracheophyta</taxon>
        <taxon>Spermatophyta</taxon>
        <taxon>Magnoliopsida</taxon>
        <taxon>eudicotyledons</taxon>
        <taxon>Gunneridae</taxon>
        <taxon>Pentapetalae</taxon>
        <taxon>asterids</taxon>
        <taxon>campanulids</taxon>
        <taxon>Asterales</taxon>
        <taxon>Asteraceae</taxon>
        <taxon>Asteroideae</taxon>
        <taxon>Heliantheae alliance</taxon>
        <taxon>Eupatorieae</taxon>
        <taxon>Mikania</taxon>
    </lineage>
</organism>
<sequence>MASSPSNNTNEELMEVVVYTGGRWIQVREDDENERDSVYIEHNGDIIKEHRFKMPLNFTCALLHEHVANAIGIMNDYAMDNHFRAHVKQQMALGKLIEVYHTFRG</sequence>
<dbReference type="AlphaFoldDB" id="A0A5N6PGS6"/>
<name>A0A5N6PGS6_9ASTR</name>
<dbReference type="EMBL" id="SZYD01000004">
    <property type="protein sequence ID" value="KAD6453578.1"/>
    <property type="molecule type" value="Genomic_DNA"/>
</dbReference>
<reference evidence="1 2" key="1">
    <citation type="submission" date="2019-05" db="EMBL/GenBank/DDBJ databases">
        <title>Mikania micrantha, genome provides insights into the molecular mechanism of rapid growth.</title>
        <authorList>
            <person name="Liu B."/>
        </authorList>
    </citation>
    <scope>NUCLEOTIDE SEQUENCE [LARGE SCALE GENOMIC DNA]</scope>
    <source>
        <strain evidence="1">NLD-2019</strain>
        <tissue evidence="1">Leaf</tissue>
    </source>
</reference>
<accession>A0A5N6PGS6</accession>
<keyword evidence="2" id="KW-1185">Reference proteome</keyword>
<comment type="caution">
    <text evidence="1">The sequence shown here is derived from an EMBL/GenBank/DDBJ whole genome shotgun (WGS) entry which is preliminary data.</text>
</comment>
<evidence type="ECO:0000313" key="2">
    <source>
        <dbReference type="Proteomes" id="UP000326396"/>
    </source>
</evidence>
<gene>
    <name evidence="1" type="ORF">E3N88_08283</name>
</gene>
<proteinExistence type="predicted"/>
<evidence type="ECO:0000313" key="1">
    <source>
        <dbReference type="EMBL" id="KAD6453578.1"/>
    </source>
</evidence>
<protein>
    <submittedName>
        <fullName evidence="1">Uncharacterized protein</fullName>
    </submittedName>
</protein>
<dbReference type="Proteomes" id="UP000326396">
    <property type="component" value="Linkage Group LG12"/>
</dbReference>